<comment type="caution">
    <text evidence="1">The sequence shown here is derived from an EMBL/GenBank/DDBJ whole genome shotgun (WGS) entry which is preliminary data.</text>
</comment>
<keyword evidence="2" id="KW-1185">Reference proteome</keyword>
<protein>
    <recommendedName>
        <fullName evidence="3">SCP domain-containing protein</fullName>
    </recommendedName>
</protein>
<dbReference type="Proteomes" id="UP001597319">
    <property type="component" value="Unassembled WGS sequence"/>
</dbReference>
<evidence type="ECO:0008006" key="3">
    <source>
        <dbReference type="Google" id="ProtNLM"/>
    </source>
</evidence>
<evidence type="ECO:0000313" key="2">
    <source>
        <dbReference type="Proteomes" id="UP001597319"/>
    </source>
</evidence>
<proteinExistence type="predicted"/>
<name>A0ABW5LJK8_9FLAO</name>
<accession>A0ABW5LJK8</accession>
<reference evidence="2" key="1">
    <citation type="journal article" date="2019" name="Int. J. Syst. Evol. Microbiol.">
        <title>The Global Catalogue of Microorganisms (GCM) 10K type strain sequencing project: providing services to taxonomists for standard genome sequencing and annotation.</title>
        <authorList>
            <consortium name="The Broad Institute Genomics Platform"/>
            <consortium name="The Broad Institute Genome Sequencing Center for Infectious Disease"/>
            <person name="Wu L."/>
            <person name="Ma J."/>
        </authorList>
    </citation>
    <scope>NUCLEOTIDE SEQUENCE [LARGE SCALE GENOMIC DNA]</scope>
    <source>
        <strain evidence="2">KCTC 52274</strain>
    </source>
</reference>
<sequence>MKINIIILFLTLPILNFGQNFALKEPNVMELKAELKKNNNADDVVYVYLQRNYKQSSDKANVKNYEYTDYSICAFEQDFENEITYSVEKCREAGGISTTLILPKSKKSSVIKWIEQIFKSSPMDIEHGWNKEKTKYGPTDNGVGCYYEIKETENNTKIDMYCGC</sequence>
<evidence type="ECO:0000313" key="1">
    <source>
        <dbReference type="EMBL" id="MFD2564805.1"/>
    </source>
</evidence>
<dbReference type="EMBL" id="JBHULE010000026">
    <property type="protein sequence ID" value="MFD2564805.1"/>
    <property type="molecule type" value="Genomic_DNA"/>
</dbReference>
<gene>
    <name evidence="1" type="ORF">ACFSR1_19150</name>
</gene>
<dbReference type="RefSeq" id="WP_378294663.1">
    <property type="nucleotide sequence ID" value="NZ_JBHULE010000026.1"/>
</dbReference>
<organism evidence="1 2">
    <name type="scientific">Aquimarina rubra</name>
    <dbReference type="NCBI Taxonomy" id="1920033"/>
    <lineage>
        <taxon>Bacteria</taxon>
        <taxon>Pseudomonadati</taxon>
        <taxon>Bacteroidota</taxon>
        <taxon>Flavobacteriia</taxon>
        <taxon>Flavobacteriales</taxon>
        <taxon>Flavobacteriaceae</taxon>
        <taxon>Aquimarina</taxon>
    </lineage>
</organism>